<dbReference type="AlphaFoldDB" id="A0AAU9BU97"/>
<organism evidence="1 2">
    <name type="scientific">Enterobacter roggenkampii</name>
    <dbReference type="NCBI Taxonomy" id="1812935"/>
    <lineage>
        <taxon>Bacteria</taxon>
        <taxon>Pseudomonadati</taxon>
        <taxon>Pseudomonadota</taxon>
        <taxon>Gammaproteobacteria</taxon>
        <taxon>Enterobacterales</taxon>
        <taxon>Enterobacteriaceae</taxon>
        <taxon>Enterobacter</taxon>
        <taxon>Enterobacter cloacae complex</taxon>
    </lineage>
</organism>
<evidence type="ECO:0000313" key="2">
    <source>
        <dbReference type="Proteomes" id="UP000595858"/>
    </source>
</evidence>
<dbReference type="EMBL" id="AP023447">
    <property type="protein sequence ID" value="BCL44539.1"/>
    <property type="molecule type" value="Genomic_DNA"/>
</dbReference>
<evidence type="ECO:0000313" key="1">
    <source>
        <dbReference type="EMBL" id="BCL44539.1"/>
    </source>
</evidence>
<sequence>MERTARMVILALLLQLYPRVDEIDDVGSGEQVIDENAWDSSGHMPQNLSDL</sequence>
<gene>
    <name evidence="1" type="ORF">OIPHN260_40410</name>
</gene>
<reference evidence="1" key="1">
    <citation type="journal article" date="2020" name="J Glob Antimicrob Resist">
        <title>Genomic characterization of clinical Enterobacter roggenkampii co-harboring blaIMP-1- and blaGES-5-encoding IncP6 and mcr-9-encoding IncHI2 plasmids isolated in Japan.</title>
        <authorList>
            <person name="Umeda K."/>
            <person name="Nakamura H."/>
            <person name="Fukuda A."/>
            <person name="Matsumoto Y."/>
            <person name="Motooka D."/>
            <person name="Nakamura S."/>
            <person name="Yasui Y."/>
            <person name="Yoshida H."/>
            <person name="Kawahara R."/>
        </authorList>
    </citation>
    <scope>NUCLEOTIDE SEQUENCE</scope>
    <source>
        <strain evidence="1">OIPH-N260</strain>
    </source>
</reference>
<proteinExistence type="predicted"/>
<dbReference type="Proteomes" id="UP000595858">
    <property type="component" value="Chromosome"/>
</dbReference>
<protein>
    <submittedName>
        <fullName evidence="1">Uncharacterized protein</fullName>
    </submittedName>
</protein>
<name>A0AAU9BU97_9ENTR</name>
<accession>A0AAU9BU97</accession>